<dbReference type="GO" id="GO:0008168">
    <property type="term" value="F:methyltransferase activity"/>
    <property type="evidence" value="ECO:0007669"/>
    <property type="project" value="UniProtKB-KW"/>
</dbReference>
<evidence type="ECO:0000313" key="2">
    <source>
        <dbReference type="EMBL" id="KAF5204011.1"/>
    </source>
</evidence>
<reference evidence="2 3" key="1">
    <citation type="submission" date="2020-06" db="EMBL/GenBank/DDBJ databases">
        <title>Transcriptomic and genomic resources for Thalictrum thalictroides and T. hernandezii: Facilitating candidate gene discovery in an emerging model plant lineage.</title>
        <authorList>
            <person name="Arias T."/>
            <person name="Riano-Pachon D.M."/>
            <person name="Di Stilio V.S."/>
        </authorList>
    </citation>
    <scope>NUCLEOTIDE SEQUENCE [LARGE SCALE GENOMIC DNA]</scope>
    <source>
        <strain evidence="3">cv. WT478/WT964</strain>
        <tissue evidence="2">Leaves</tissue>
    </source>
</reference>
<dbReference type="OrthoDB" id="749289at2759"/>
<name>A0A7J6X2R6_THATH</name>
<dbReference type="AlphaFoldDB" id="A0A7J6X2R6"/>
<proteinExistence type="predicted"/>
<protein>
    <submittedName>
        <fullName evidence="2">Histone-lysine n-methyltransferase</fullName>
    </submittedName>
</protein>
<dbReference type="Proteomes" id="UP000554482">
    <property type="component" value="Unassembled WGS sequence"/>
</dbReference>
<keyword evidence="3" id="KW-1185">Reference proteome</keyword>
<feature type="compositionally biased region" description="Polar residues" evidence="1">
    <location>
        <begin position="1"/>
        <end position="16"/>
    </location>
</feature>
<dbReference type="EMBL" id="JABWDY010005974">
    <property type="protein sequence ID" value="KAF5204011.1"/>
    <property type="molecule type" value="Genomic_DNA"/>
</dbReference>
<sequence length="96" mass="10949">MAFTVSSKTNQPSSNSVDHEETETLNTITRHLYLKPTHTTESIDKDVILRRIRNRRRVNKVQSVLQAMFGSPSSEKAVDKVTMPSQMWLEDTFSAP</sequence>
<dbReference type="PANTHER" id="PTHR35324">
    <property type="entry name" value="BNAA08G03750D PROTEIN"/>
    <property type="match status" value="1"/>
</dbReference>
<keyword evidence="2" id="KW-0808">Transferase</keyword>
<evidence type="ECO:0000256" key="1">
    <source>
        <dbReference type="SAM" id="MobiDB-lite"/>
    </source>
</evidence>
<gene>
    <name evidence="2" type="ORF">FRX31_006403</name>
</gene>
<evidence type="ECO:0000313" key="3">
    <source>
        <dbReference type="Proteomes" id="UP000554482"/>
    </source>
</evidence>
<organism evidence="2 3">
    <name type="scientific">Thalictrum thalictroides</name>
    <name type="common">Rue-anemone</name>
    <name type="synonym">Anemone thalictroides</name>
    <dbReference type="NCBI Taxonomy" id="46969"/>
    <lineage>
        <taxon>Eukaryota</taxon>
        <taxon>Viridiplantae</taxon>
        <taxon>Streptophyta</taxon>
        <taxon>Embryophyta</taxon>
        <taxon>Tracheophyta</taxon>
        <taxon>Spermatophyta</taxon>
        <taxon>Magnoliopsida</taxon>
        <taxon>Ranunculales</taxon>
        <taxon>Ranunculaceae</taxon>
        <taxon>Thalictroideae</taxon>
        <taxon>Thalictrum</taxon>
    </lineage>
</organism>
<dbReference type="GO" id="GO:0032259">
    <property type="term" value="P:methylation"/>
    <property type="evidence" value="ECO:0007669"/>
    <property type="project" value="UniProtKB-KW"/>
</dbReference>
<dbReference type="PANTHER" id="PTHR35324:SF4">
    <property type="entry name" value="EXPRESSED PROTEIN"/>
    <property type="match status" value="1"/>
</dbReference>
<comment type="caution">
    <text evidence="2">The sequence shown here is derived from an EMBL/GenBank/DDBJ whole genome shotgun (WGS) entry which is preliminary data.</text>
</comment>
<feature type="region of interest" description="Disordered" evidence="1">
    <location>
        <begin position="1"/>
        <end position="24"/>
    </location>
</feature>
<accession>A0A7J6X2R6</accession>
<keyword evidence="2" id="KW-0489">Methyltransferase</keyword>